<gene>
    <name evidence="1" type="ORF">AVEN_207052_1</name>
</gene>
<organism evidence="1 2">
    <name type="scientific">Araneus ventricosus</name>
    <name type="common">Orbweaver spider</name>
    <name type="synonym">Epeira ventricosa</name>
    <dbReference type="NCBI Taxonomy" id="182803"/>
    <lineage>
        <taxon>Eukaryota</taxon>
        <taxon>Metazoa</taxon>
        <taxon>Ecdysozoa</taxon>
        <taxon>Arthropoda</taxon>
        <taxon>Chelicerata</taxon>
        <taxon>Arachnida</taxon>
        <taxon>Araneae</taxon>
        <taxon>Araneomorphae</taxon>
        <taxon>Entelegynae</taxon>
        <taxon>Araneoidea</taxon>
        <taxon>Araneidae</taxon>
        <taxon>Araneus</taxon>
    </lineage>
</organism>
<evidence type="ECO:0000313" key="1">
    <source>
        <dbReference type="EMBL" id="GBM95592.1"/>
    </source>
</evidence>
<dbReference type="EMBL" id="BGPR01004071">
    <property type="protein sequence ID" value="GBM95592.1"/>
    <property type="molecule type" value="Genomic_DNA"/>
</dbReference>
<accession>A0A4Y2K2G7</accession>
<keyword evidence="2" id="KW-1185">Reference proteome</keyword>
<protein>
    <submittedName>
        <fullName evidence="1">Uncharacterized protein</fullName>
    </submittedName>
</protein>
<dbReference type="Proteomes" id="UP000499080">
    <property type="component" value="Unassembled WGS sequence"/>
</dbReference>
<evidence type="ECO:0000313" key="2">
    <source>
        <dbReference type="Proteomes" id="UP000499080"/>
    </source>
</evidence>
<reference evidence="1 2" key="1">
    <citation type="journal article" date="2019" name="Sci. Rep.">
        <title>Orb-weaving spider Araneus ventricosus genome elucidates the spidroin gene catalogue.</title>
        <authorList>
            <person name="Kono N."/>
            <person name="Nakamura H."/>
            <person name="Ohtoshi R."/>
            <person name="Moran D.A.P."/>
            <person name="Shinohara A."/>
            <person name="Yoshida Y."/>
            <person name="Fujiwara M."/>
            <person name="Mori M."/>
            <person name="Tomita M."/>
            <person name="Arakawa K."/>
        </authorList>
    </citation>
    <scope>NUCLEOTIDE SEQUENCE [LARGE SCALE GENOMIC DNA]</scope>
</reference>
<name>A0A4Y2K2G7_ARAVE</name>
<dbReference type="AlphaFoldDB" id="A0A4Y2K2G7"/>
<proteinExistence type="predicted"/>
<sequence length="108" mass="12327">MYISQYPPPDMGNSFCLVVWIFGSEPKGPRFYPAAKNRNFEPRSYNEGDNSPNFRATQTGRRLATTYDLACDRPHTLRIFSGIGYIEPATLRSRGRDLTTRPPRPEKA</sequence>
<comment type="caution">
    <text evidence="1">The sequence shown here is derived from an EMBL/GenBank/DDBJ whole genome shotgun (WGS) entry which is preliminary data.</text>
</comment>